<proteinExistence type="predicted"/>
<feature type="compositionally biased region" description="Basic residues" evidence="1">
    <location>
        <begin position="1"/>
        <end position="13"/>
    </location>
</feature>
<reference evidence="2 3" key="1">
    <citation type="journal article" date="2012" name="Proc. Natl. Acad. Sci. U.S.A.">
        <title>Comparative genomics of Ceriporiopsis subvermispora and Phanerochaete chrysosporium provide insight into selective ligninolysis.</title>
        <authorList>
            <person name="Fernandez-Fueyo E."/>
            <person name="Ruiz-Duenas F.J."/>
            <person name="Ferreira P."/>
            <person name="Floudas D."/>
            <person name="Hibbett D.S."/>
            <person name="Canessa P."/>
            <person name="Larrondo L.F."/>
            <person name="James T.Y."/>
            <person name="Seelenfreund D."/>
            <person name="Lobos S."/>
            <person name="Polanco R."/>
            <person name="Tello M."/>
            <person name="Honda Y."/>
            <person name="Watanabe T."/>
            <person name="Watanabe T."/>
            <person name="Ryu J.S."/>
            <person name="Kubicek C.P."/>
            <person name="Schmoll M."/>
            <person name="Gaskell J."/>
            <person name="Hammel K.E."/>
            <person name="St John F.J."/>
            <person name="Vanden Wymelenberg A."/>
            <person name="Sabat G."/>
            <person name="Splinter BonDurant S."/>
            <person name="Syed K."/>
            <person name="Yadav J.S."/>
            <person name="Doddapaneni H."/>
            <person name="Subramanian V."/>
            <person name="Lavin J.L."/>
            <person name="Oguiza J.A."/>
            <person name="Perez G."/>
            <person name="Pisabarro A.G."/>
            <person name="Ramirez L."/>
            <person name="Santoyo F."/>
            <person name="Master E."/>
            <person name="Coutinho P.M."/>
            <person name="Henrissat B."/>
            <person name="Lombard V."/>
            <person name="Magnuson J.K."/>
            <person name="Kuees U."/>
            <person name="Hori C."/>
            <person name="Igarashi K."/>
            <person name="Samejima M."/>
            <person name="Held B.W."/>
            <person name="Barry K.W."/>
            <person name="LaButti K.M."/>
            <person name="Lapidus A."/>
            <person name="Lindquist E.A."/>
            <person name="Lucas S.M."/>
            <person name="Riley R."/>
            <person name="Salamov A.A."/>
            <person name="Hoffmeister D."/>
            <person name="Schwenk D."/>
            <person name="Hadar Y."/>
            <person name="Yarden O."/>
            <person name="de Vries R.P."/>
            <person name="Wiebenga A."/>
            <person name="Stenlid J."/>
            <person name="Eastwood D."/>
            <person name="Grigoriev I.V."/>
            <person name="Berka R.M."/>
            <person name="Blanchette R.A."/>
            <person name="Kersten P."/>
            <person name="Martinez A.T."/>
            <person name="Vicuna R."/>
            <person name="Cullen D."/>
        </authorList>
    </citation>
    <scope>NUCLEOTIDE SEQUENCE [LARGE SCALE GENOMIC DNA]</scope>
    <source>
        <strain evidence="2 3">B</strain>
    </source>
</reference>
<dbReference type="Proteomes" id="UP000016930">
    <property type="component" value="Unassembled WGS sequence"/>
</dbReference>
<name>M2QN35_CERS8</name>
<evidence type="ECO:0000313" key="3">
    <source>
        <dbReference type="Proteomes" id="UP000016930"/>
    </source>
</evidence>
<evidence type="ECO:0000256" key="1">
    <source>
        <dbReference type="SAM" id="MobiDB-lite"/>
    </source>
</evidence>
<protein>
    <submittedName>
        <fullName evidence="2">Uncharacterized protein</fullName>
    </submittedName>
</protein>
<gene>
    <name evidence="2" type="ORF">CERSUDRAFT_93952</name>
</gene>
<dbReference type="AlphaFoldDB" id="M2QN35"/>
<dbReference type="HOGENOM" id="CLU_1488831_0_0_1"/>
<organism evidence="2 3">
    <name type="scientific">Ceriporiopsis subvermispora (strain B)</name>
    <name type="common">White-rot fungus</name>
    <name type="synonym">Gelatoporia subvermispora</name>
    <dbReference type="NCBI Taxonomy" id="914234"/>
    <lineage>
        <taxon>Eukaryota</taxon>
        <taxon>Fungi</taxon>
        <taxon>Dikarya</taxon>
        <taxon>Basidiomycota</taxon>
        <taxon>Agaricomycotina</taxon>
        <taxon>Agaricomycetes</taxon>
        <taxon>Polyporales</taxon>
        <taxon>Gelatoporiaceae</taxon>
        <taxon>Gelatoporia</taxon>
    </lineage>
</organism>
<feature type="region of interest" description="Disordered" evidence="1">
    <location>
        <begin position="1"/>
        <end position="53"/>
    </location>
</feature>
<dbReference type="EMBL" id="KB445795">
    <property type="protein sequence ID" value="EMD38418.1"/>
    <property type="molecule type" value="Genomic_DNA"/>
</dbReference>
<accession>M2QN35</accession>
<evidence type="ECO:0000313" key="2">
    <source>
        <dbReference type="EMBL" id="EMD38418.1"/>
    </source>
</evidence>
<sequence>MPHPARHRPRRKPILPTAANDQVTLRPLLGPSIPTRPAPASSQQLVRPPSPATAQRIPARLLQRFTNAWCSLTAPTGNAFLPSDSFACYRTCSDLSLPPISARSLTSATLFSKHNGMPSALGQTWSPFQILRPIRPLPQDARALPPQRQAAPRTVCRQLDHARSHLYMAYTNTLLAARSLR</sequence>
<keyword evidence="3" id="KW-1185">Reference proteome</keyword>